<proteinExistence type="predicted"/>
<keyword evidence="3" id="KW-1185">Reference proteome</keyword>
<dbReference type="EMBL" id="FNBX01000003">
    <property type="protein sequence ID" value="SDF24202.1"/>
    <property type="molecule type" value="Genomic_DNA"/>
</dbReference>
<dbReference type="PANTHER" id="PTHR30005">
    <property type="entry name" value="EXOPOLYPHOSPHATASE"/>
    <property type="match status" value="1"/>
</dbReference>
<dbReference type="RefSeq" id="WP_092152779.1">
    <property type="nucleotide sequence ID" value="NZ_FNBX01000003.1"/>
</dbReference>
<dbReference type="AlphaFoldDB" id="A0A1G7JGX0"/>
<dbReference type="PANTHER" id="PTHR30005:SF0">
    <property type="entry name" value="RETROGRADE REGULATION PROTEIN 2"/>
    <property type="match status" value="1"/>
</dbReference>
<name>A0A1G7JGX0_9BACT</name>
<evidence type="ECO:0000313" key="3">
    <source>
        <dbReference type="Proteomes" id="UP000199355"/>
    </source>
</evidence>
<dbReference type="InterPro" id="IPR050273">
    <property type="entry name" value="GppA/Ppx_hydrolase"/>
</dbReference>
<reference evidence="3" key="1">
    <citation type="submission" date="2016-10" db="EMBL/GenBank/DDBJ databases">
        <authorList>
            <person name="Varghese N."/>
            <person name="Submissions S."/>
        </authorList>
    </citation>
    <scope>NUCLEOTIDE SEQUENCE [LARGE SCALE GENOMIC DNA]</scope>
    <source>
        <strain evidence="3">KHC7</strain>
    </source>
</reference>
<accession>A0A1G7JGX0</accession>
<dbReference type="CDD" id="cd24006">
    <property type="entry name" value="ASKHA_NBD_PPX_GppA"/>
    <property type="match status" value="1"/>
</dbReference>
<dbReference type="OrthoDB" id="9793035at2"/>
<dbReference type="Gene3D" id="3.30.420.150">
    <property type="entry name" value="Exopolyphosphatase. Domain 2"/>
    <property type="match status" value="1"/>
</dbReference>
<evidence type="ECO:0000313" key="2">
    <source>
        <dbReference type="EMBL" id="SDF24202.1"/>
    </source>
</evidence>
<protein>
    <submittedName>
        <fullName evidence="2">Exopolyphosphatase / guanosine-5'-triphosphate,3'-diphosphate pyrophosphatase</fullName>
    </submittedName>
</protein>
<dbReference type="Proteomes" id="UP000199355">
    <property type="component" value="Unassembled WGS sequence"/>
</dbReference>
<feature type="domain" description="Ppx/GppA phosphatase N-terminal" evidence="1">
    <location>
        <begin position="42"/>
        <end position="290"/>
    </location>
</feature>
<dbReference type="Pfam" id="PF02541">
    <property type="entry name" value="Ppx-GppA"/>
    <property type="match status" value="1"/>
</dbReference>
<dbReference type="InterPro" id="IPR043129">
    <property type="entry name" value="ATPase_NBD"/>
</dbReference>
<dbReference type="STRING" id="571438.SAMN05192586_1038"/>
<sequence length="308" mass="33695">MNLQTVAAVDVGSNAVRCLISDVRRFQPDKAVKKCAYLRIPLRLGADVFARGRISEEKKTLFREAMLALLHLMRAYSVDHYRICATSAMRDAANGLDLLAAVKDDTGLEMSIVSGLEEAEILFEANVFSRCLRTGEAALYIDVGGGSTEVVLARAGRLVEAFSFQLGTLRLLAGAVAAEERRRFTRELRRLAAEWRPRSIIATGGNINKAAKLLDKKEDRLTSVAELRALHAALEGLDVEARMSRFRLNSYRADVIVPALEIFLKAADTAGVMQFAIPKIGLVDGIVRHMCLHADARPTLSPPAPIAP</sequence>
<dbReference type="GO" id="GO:0016462">
    <property type="term" value="F:pyrophosphatase activity"/>
    <property type="evidence" value="ECO:0007669"/>
    <property type="project" value="TreeGrafter"/>
</dbReference>
<organism evidence="2 3">
    <name type="scientific">Desulfovibrio legallii</name>
    <dbReference type="NCBI Taxonomy" id="571438"/>
    <lineage>
        <taxon>Bacteria</taxon>
        <taxon>Pseudomonadati</taxon>
        <taxon>Thermodesulfobacteriota</taxon>
        <taxon>Desulfovibrionia</taxon>
        <taxon>Desulfovibrionales</taxon>
        <taxon>Desulfovibrionaceae</taxon>
        <taxon>Desulfovibrio</taxon>
    </lineage>
</organism>
<dbReference type="InterPro" id="IPR003695">
    <property type="entry name" value="Ppx_GppA_N"/>
</dbReference>
<gene>
    <name evidence="2" type="ORF">SAMN05192586_1038</name>
</gene>
<evidence type="ECO:0000259" key="1">
    <source>
        <dbReference type="Pfam" id="PF02541"/>
    </source>
</evidence>
<dbReference type="Gene3D" id="3.30.420.40">
    <property type="match status" value="1"/>
</dbReference>
<dbReference type="SUPFAM" id="SSF53067">
    <property type="entry name" value="Actin-like ATPase domain"/>
    <property type="match status" value="2"/>
</dbReference>